<dbReference type="SMART" id="SM00717">
    <property type="entry name" value="SANT"/>
    <property type="match status" value="2"/>
</dbReference>
<dbReference type="InterPro" id="IPR051575">
    <property type="entry name" value="Myb-like_DNA-bd"/>
</dbReference>
<evidence type="ECO:0000313" key="7">
    <source>
        <dbReference type="EMBL" id="CAD8942498.1"/>
    </source>
</evidence>
<evidence type="ECO:0000256" key="2">
    <source>
        <dbReference type="ARBA" id="ARBA00023125"/>
    </source>
</evidence>
<name>A0A7S1DBK3_CYCTE</name>
<dbReference type="PROSITE" id="PS50090">
    <property type="entry name" value="MYB_LIKE"/>
    <property type="match status" value="1"/>
</dbReference>
<dbReference type="EMBL" id="HBFW01021072">
    <property type="protein sequence ID" value="CAD8942498.1"/>
    <property type="molecule type" value="Transcribed_RNA"/>
</dbReference>
<dbReference type="GO" id="GO:0000978">
    <property type="term" value="F:RNA polymerase II cis-regulatory region sequence-specific DNA binding"/>
    <property type="evidence" value="ECO:0007669"/>
    <property type="project" value="TreeGrafter"/>
</dbReference>
<evidence type="ECO:0000259" key="6">
    <source>
        <dbReference type="PROSITE" id="PS51294"/>
    </source>
</evidence>
<protein>
    <recommendedName>
        <fullName evidence="8">Myb-like domain-containing protein</fullName>
    </recommendedName>
</protein>
<keyword evidence="3" id="KW-0804">Transcription</keyword>
<dbReference type="GO" id="GO:0042795">
    <property type="term" value="P:snRNA transcription by RNA polymerase II"/>
    <property type="evidence" value="ECO:0007669"/>
    <property type="project" value="TreeGrafter"/>
</dbReference>
<evidence type="ECO:0000259" key="5">
    <source>
        <dbReference type="PROSITE" id="PS50090"/>
    </source>
</evidence>
<dbReference type="InterPro" id="IPR001005">
    <property type="entry name" value="SANT/Myb"/>
</dbReference>
<dbReference type="Pfam" id="PF00249">
    <property type="entry name" value="Myb_DNA-binding"/>
    <property type="match status" value="1"/>
</dbReference>
<evidence type="ECO:0000256" key="1">
    <source>
        <dbReference type="ARBA" id="ARBA00023015"/>
    </source>
</evidence>
<dbReference type="GO" id="GO:0042796">
    <property type="term" value="P:snRNA transcription by RNA polymerase III"/>
    <property type="evidence" value="ECO:0007669"/>
    <property type="project" value="TreeGrafter"/>
</dbReference>
<evidence type="ECO:0000256" key="3">
    <source>
        <dbReference type="ARBA" id="ARBA00023163"/>
    </source>
</evidence>
<dbReference type="PROSITE" id="PS51294">
    <property type="entry name" value="HTH_MYB"/>
    <property type="match status" value="1"/>
</dbReference>
<feature type="domain" description="Myb-like" evidence="5">
    <location>
        <begin position="42"/>
        <end position="93"/>
    </location>
</feature>
<evidence type="ECO:0008006" key="8">
    <source>
        <dbReference type="Google" id="ProtNLM"/>
    </source>
</evidence>
<keyword evidence="2" id="KW-0238">DNA-binding</keyword>
<dbReference type="InterPro" id="IPR009057">
    <property type="entry name" value="Homeodomain-like_sf"/>
</dbReference>
<dbReference type="PANTHER" id="PTHR46621:SF1">
    <property type="entry name" value="SNRNA-ACTIVATING PROTEIN COMPLEX SUBUNIT 4"/>
    <property type="match status" value="1"/>
</dbReference>
<dbReference type="AlphaFoldDB" id="A0A7S1DBK3"/>
<dbReference type="PANTHER" id="PTHR46621">
    <property type="entry name" value="SNRNA-ACTIVATING PROTEIN COMPLEX SUBUNIT 4"/>
    <property type="match status" value="1"/>
</dbReference>
<keyword evidence="1" id="KW-0805">Transcription regulation</keyword>
<dbReference type="GO" id="GO:0019185">
    <property type="term" value="C:snRNA-activating protein complex"/>
    <property type="evidence" value="ECO:0007669"/>
    <property type="project" value="TreeGrafter"/>
</dbReference>
<accession>A0A7S1DBK3</accession>
<gene>
    <name evidence="7" type="ORF">CTEN0397_LOCUS13564</name>
</gene>
<keyword evidence="4" id="KW-0539">Nucleus</keyword>
<feature type="domain" description="HTH myb-type" evidence="6">
    <location>
        <begin position="42"/>
        <end position="97"/>
    </location>
</feature>
<dbReference type="InterPro" id="IPR017930">
    <property type="entry name" value="Myb_dom"/>
</dbReference>
<dbReference type="CDD" id="cd00167">
    <property type="entry name" value="SANT"/>
    <property type="match status" value="1"/>
</dbReference>
<sequence>MRSEDTTILQYKRDGLSFSEMAKKLKGRTTEAIRSRYNNYLDPALNLTEWTKVERQQLMAAVEKYGRKWSYISKHIFQGRSVRACQNTWNATIRSKQRAMQQHISSPAAMRVVEKMHQDVLNRLQDIASKDNDAIGSCETEAELRGEEDVIE</sequence>
<evidence type="ECO:0000256" key="4">
    <source>
        <dbReference type="ARBA" id="ARBA00023242"/>
    </source>
</evidence>
<dbReference type="SUPFAM" id="SSF46689">
    <property type="entry name" value="Homeodomain-like"/>
    <property type="match status" value="1"/>
</dbReference>
<organism evidence="7">
    <name type="scientific">Cyclophora tenuis</name>
    <name type="common">Marine diatom</name>
    <dbReference type="NCBI Taxonomy" id="216820"/>
    <lineage>
        <taxon>Eukaryota</taxon>
        <taxon>Sar</taxon>
        <taxon>Stramenopiles</taxon>
        <taxon>Ochrophyta</taxon>
        <taxon>Bacillariophyta</taxon>
        <taxon>Fragilariophyceae</taxon>
        <taxon>Fragilariophycidae</taxon>
        <taxon>Cyclophorales</taxon>
        <taxon>Cyclophoraceae</taxon>
        <taxon>Cyclophora</taxon>
    </lineage>
</organism>
<reference evidence="7" key="1">
    <citation type="submission" date="2021-01" db="EMBL/GenBank/DDBJ databases">
        <authorList>
            <person name="Corre E."/>
            <person name="Pelletier E."/>
            <person name="Niang G."/>
            <person name="Scheremetjew M."/>
            <person name="Finn R."/>
            <person name="Kale V."/>
            <person name="Holt S."/>
            <person name="Cochrane G."/>
            <person name="Meng A."/>
            <person name="Brown T."/>
            <person name="Cohen L."/>
        </authorList>
    </citation>
    <scope>NUCLEOTIDE SEQUENCE</scope>
    <source>
        <strain evidence="7">ECT3854</strain>
    </source>
</reference>
<dbReference type="GO" id="GO:0001006">
    <property type="term" value="F:RNA polymerase III type 3 promoter sequence-specific DNA binding"/>
    <property type="evidence" value="ECO:0007669"/>
    <property type="project" value="TreeGrafter"/>
</dbReference>
<proteinExistence type="predicted"/>
<dbReference type="Gene3D" id="1.10.10.60">
    <property type="entry name" value="Homeodomain-like"/>
    <property type="match status" value="2"/>
</dbReference>